<organism evidence="2 3">
    <name type="scientific">Marinomonas fungiae</name>
    <dbReference type="NCBI Taxonomy" id="1137284"/>
    <lineage>
        <taxon>Bacteria</taxon>
        <taxon>Pseudomonadati</taxon>
        <taxon>Pseudomonadota</taxon>
        <taxon>Gammaproteobacteria</taxon>
        <taxon>Oceanospirillales</taxon>
        <taxon>Oceanospirillaceae</taxon>
        <taxon>Marinomonas</taxon>
    </lineage>
</organism>
<accession>A0A0K6IKD4</accession>
<dbReference type="EMBL" id="CYHG01000003">
    <property type="protein sequence ID" value="CUB03563.1"/>
    <property type="molecule type" value="Genomic_DNA"/>
</dbReference>
<reference evidence="3" key="1">
    <citation type="submission" date="2015-08" db="EMBL/GenBank/DDBJ databases">
        <authorList>
            <person name="Varghese N."/>
        </authorList>
    </citation>
    <scope>NUCLEOTIDE SEQUENCE [LARGE SCALE GENOMIC DNA]</scope>
    <source>
        <strain evidence="3">JCM 18476</strain>
    </source>
</reference>
<protein>
    <submittedName>
        <fullName evidence="2">Uncharacterized protein</fullName>
    </submittedName>
</protein>
<keyword evidence="1" id="KW-0732">Signal</keyword>
<evidence type="ECO:0000313" key="2">
    <source>
        <dbReference type="EMBL" id="CUB03563.1"/>
    </source>
</evidence>
<name>A0A0K6IKD4_9GAMM</name>
<proteinExistence type="predicted"/>
<dbReference type="Proteomes" id="UP000182769">
    <property type="component" value="Unassembled WGS sequence"/>
</dbReference>
<keyword evidence="3" id="KW-1185">Reference proteome</keyword>
<evidence type="ECO:0000256" key="1">
    <source>
        <dbReference type="SAM" id="SignalP"/>
    </source>
</evidence>
<feature type="chain" id="PRO_5005505180" evidence="1">
    <location>
        <begin position="28"/>
        <end position="102"/>
    </location>
</feature>
<sequence>MKLGIKKVFYKSLCISFSLFIAHTGYAKECDDRSAMAAAMDASSSIMEGSSFQRPRVLKRHHPSKRKEVATYFESSDLYYTLFWIVSDDCEAGFIKRTKGKH</sequence>
<gene>
    <name evidence="2" type="ORF">Ga0061065_103414</name>
</gene>
<dbReference type="AlphaFoldDB" id="A0A0K6IKD4"/>
<feature type="signal peptide" evidence="1">
    <location>
        <begin position="1"/>
        <end position="27"/>
    </location>
</feature>
<evidence type="ECO:0000313" key="3">
    <source>
        <dbReference type="Proteomes" id="UP000182769"/>
    </source>
</evidence>